<gene>
    <name evidence="2" type="ORF">M419DRAFT_98934</name>
</gene>
<organism evidence="2 3">
    <name type="scientific">Hypocrea jecorina (strain ATCC 56765 / BCRC 32924 / NRRL 11460 / Rut C-30)</name>
    <name type="common">Trichoderma reesei</name>
    <dbReference type="NCBI Taxonomy" id="1344414"/>
    <lineage>
        <taxon>Eukaryota</taxon>
        <taxon>Fungi</taxon>
        <taxon>Dikarya</taxon>
        <taxon>Ascomycota</taxon>
        <taxon>Pezizomycotina</taxon>
        <taxon>Sordariomycetes</taxon>
        <taxon>Hypocreomycetidae</taxon>
        <taxon>Hypocreales</taxon>
        <taxon>Hypocreaceae</taxon>
        <taxon>Trichoderma</taxon>
    </lineage>
</organism>
<dbReference type="OrthoDB" id="4741350at2759"/>
<evidence type="ECO:0000313" key="2">
    <source>
        <dbReference type="EMBL" id="ETS02119.1"/>
    </source>
</evidence>
<dbReference type="AlphaFoldDB" id="A0A024S9U5"/>
<dbReference type="KEGG" id="trr:M419DRAFT_98934"/>
<evidence type="ECO:0000256" key="1">
    <source>
        <dbReference type="SAM" id="Coils"/>
    </source>
</evidence>
<protein>
    <submittedName>
        <fullName evidence="2">Uncharacterized protein</fullName>
    </submittedName>
</protein>
<proteinExistence type="predicted"/>
<reference evidence="3" key="1">
    <citation type="journal article" date="2013" name="Ind. Biotechnol.">
        <title>Comparative genomics analysis of Trichoderma reesei strains.</title>
        <authorList>
            <person name="Koike H."/>
            <person name="Aerts A."/>
            <person name="LaButti K."/>
            <person name="Grigoriev I.V."/>
            <person name="Baker S.E."/>
        </authorList>
    </citation>
    <scope>NUCLEOTIDE SEQUENCE [LARGE SCALE GENOMIC DNA]</scope>
    <source>
        <strain evidence="3">ATCC 56765 / BCRC 32924 / NRRL 11460 / Rut C-30</strain>
    </source>
</reference>
<evidence type="ECO:0000313" key="3">
    <source>
        <dbReference type="Proteomes" id="UP000024376"/>
    </source>
</evidence>
<dbReference type="Proteomes" id="UP000024376">
    <property type="component" value="Unassembled WGS sequence"/>
</dbReference>
<feature type="coiled-coil region" evidence="1">
    <location>
        <begin position="138"/>
        <end position="165"/>
    </location>
</feature>
<dbReference type="HOGENOM" id="CLU_102257_0_0_1"/>
<name>A0A024S9U5_HYPJR</name>
<keyword evidence="1" id="KW-0175">Coiled coil</keyword>
<dbReference type="EMBL" id="KI911146">
    <property type="protein sequence ID" value="ETS02119.1"/>
    <property type="molecule type" value="Genomic_DNA"/>
</dbReference>
<sequence>MAKRWFVETTPEGRQQFVSIKRSRSYGGHHNRVREIDYIKVSLEEWNALVDKERKLEELNKSVVDEVNRLKATASTAQAEAKRLTVVVVPGLEKQIGVLTIENEALRRSIEKTVSDNNGSSSKHHHHREEERLLRFKITKLEADNLELREENAGLREKNRSLSRTLEQSFSRRVSELLGDVEFWKHQYKHWRSRYEELLKRYNDIFDLMETRTRKMKAYEDILRRNDMI</sequence>
<accession>A0A024S9U5</accession>